<protein>
    <submittedName>
        <fullName evidence="1">Uncharacterized protein</fullName>
    </submittedName>
</protein>
<evidence type="ECO:0000313" key="1">
    <source>
        <dbReference type="EMBL" id="KAF6754975.1"/>
    </source>
</evidence>
<accession>A0A8H6HXV0</accession>
<proteinExistence type="predicted"/>
<dbReference type="AlphaFoldDB" id="A0A8H6HXV0"/>
<organism evidence="1 2">
    <name type="scientific">Ephemerocybe angulata</name>
    <dbReference type="NCBI Taxonomy" id="980116"/>
    <lineage>
        <taxon>Eukaryota</taxon>
        <taxon>Fungi</taxon>
        <taxon>Dikarya</taxon>
        <taxon>Basidiomycota</taxon>
        <taxon>Agaricomycotina</taxon>
        <taxon>Agaricomycetes</taxon>
        <taxon>Agaricomycetidae</taxon>
        <taxon>Agaricales</taxon>
        <taxon>Agaricineae</taxon>
        <taxon>Psathyrellaceae</taxon>
        <taxon>Ephemerocybe</taxon>
    </lineage>
</organism>
<dbReference type="OrthoDB" id="2629491at2759"/>
<dbReference type="EMBL" id="JACGCI010000032">
    <property type="protein sequence ID" value="KAF6754975.1"/>
    <property type="molecule type" value="Genomic_DNA"/>
</dbReference>
<gene>
    <name evidence="1" type="ORF">DFP72DRAFT_812080</name>
</gene>
<evidence type="ECO:0000313" key="2">
    <source>
        <dbReference type="Proteomes" id="UP000521943"/>
    </source>
</evidence>
<comment type="caution">
    <text evidence="1">The sequence shown here is derived from an EMBL/GenBank/DDBJ whole genome shotgun (WGS) entry which is preliminary data.</text>
</comment>
<dbReference type="Proteomes" id="UP000521943">
    <property type="component" value="Unassembled WGS sequence"/>
</dbReference>
<name>A0A8H6HXV0_9AGAR</name>
<reference evidence="1 2" key="1">
    <citation type="submission" date="2020-07" db="EMBL/GenBank/DDBJ databases">
        <title>Comparative genomics of pyrophilous fungi reveals a link between fire events and developmental genes.</title>
        <authorList>
            <consortium name="DOE Joint Genome Institute"/>
            <person name="Steindorff A.S."/>
            <person name="Carver A."/>
            <person name="Calhoun S."/>
            <person name="Stillman K."/>
            <person name="Liu H."/>
            <person name="Lipzen A."/>
            <person name="Pangilinan J."/>
            <person name="Labutti K."/>
            <person name="Bruns T.D."/>
            <person name="Grigoriev I.V."/>
        </authorList>
    </citation>
    <scope>NUCLEOTIDE SEQUENCE [LARGE SCALE GENOMIC DNA]</scope>
    <source>
        <strain evidence="1 2">CBS 144469</strain>
    </source>
</reference>
<keyword evidence="2" id="KW-1185">Reference proteome</keyword>
<sequence>MCVQLPCLPFDTVKKRLVVDWSVELNIARYRLAGIVYWGADHFGARIVDDSLRVYRYDGMQSRGSLAFEFSLSSGVHRNTLSVMDRKVASMAVYARM</sequence>